<dbReference type="Proteomes" id="UP001066276">
    <property type="component" value="Chromosome 3_1"/>
</dbReference>
<dbReference type="AlphaFoldDB" id="A0AAV7UI33"/>
<organism evidence="2 3">
    <name type="scientific">Pleurodeles waltl</name>
    <name type="common">Iberian ribbed newt</name>
    <dbReference type="NCBI Taxonomy" id="8319"/>
    <lineage>
        <taxon>Eukaryota</taxon>
        <taxon>Metazoa</taxon>
        <taxon>Chordata</taxon>
        <taxon>Craniata</taxon>
        <taxon>Vertebrata</taxon>
        <taxon>Euteleostomi</taxon>
        <taxon>Amphibia</taxon>
        <taxon>Batrachia</taxon>
        <taxon>Caudata</taxon>
        <taxon>Salamandroidea</taxon>
        <taxon>Salamandridae</taxon>
        <taxon>Pleurodelinae</taxon>
        <taxon>Pleurodeles</taxon>
    </lineage>
</organism>
<protein>
    <submittedName>
        <fullName evidence="2">Uncharacterized protein</fullName>
    </submittedName>
</protein>
<accession>A0AAV7UI33</accession>
<evidence type="ECO:0000313" key="3">
    <source>
        <dbReference type="Proteomes" id="UP001066276"/>
    </source>
</evidence>
<comment type="caution">
    <text evidence="2">The sequence shown here is derived from an EMBL/GenBank/DDBJ whole genome shotgun (WGS) entry which is preliminary data.</text>
</comment>
<evidence type="ECO:0000313" key="2">
    <source>
        <dbReference type="EMBL" id="KAJ1188643.1"/>
    </source>
</evidence>
<name>A0AAV7UI33_PLEWA</name>
<sequence>MSRLRDVIKNPEGNAEEVEEGRLNADEDRKKTRERKKRRQAEERREESARNRRRTRLEEKKMHEHGEEAQQINA</sequence>
<feature type="region of interest" description="Disordered" evidence="1">
    <location>
        <begin position="1"/>
        <end position="74"/>
    </location>
</feature>
<proteinExistence type="predicted"/>
<feature type="compositionally biased region" description="Basic and acidic residues" evidence="1">
    <location>
        <begin position="20"/>
        <end position="31"/>
    </location>
</feature>
<evidence type="ECO:0000256" key="1">
    <source>
        <dbReference type="SAM" id="MobiDB-lite"/>
    </source>
</evidence>
<dbReference type="EMBL" id="JANPWB010000005">
    <property type="protein sequence ID" value="KAJ1188643.1"/>
    <property type="molecule type" value="Genomic_DNA"/>
</dbReference>
<keyword evidence="3" id="KW-1185">Reference proteome</keyword>
<gene>
    <name evidence="2" type="ORF">NDU88_005402</name>
</gene>
<reference evidence="2" key="1">
    <citation type="journal article" date="2022" name="bioRxiv">
        <title>Sequencing and chromosome-scale assembly of the giantPleurodeles waltlgenome.</title>
        <authorList>
            <person name="Brown T."/>
            <person name="Elewa A."/>
            <person name="Iarovenko S."/>
            <person name="Subramanian E."/>
            <person name="Araus A.J."/>
            <person name="Petzold A."/>
            <person name="Susuki M."/>
            <person name="Suzuki K.-i.T."/>
            <person name="Hayashi T."/>
            <person name="Toyoda A."/>
            <person name="Oliveira C."/>
            <person name="Osipova E."/>
            <person name="Leigh N.D."/>
            <person name="Simon A."/>
            <person name="Yun M.H."/>
        </authorList>
    </citation>
    <scope>NUCLEOTIDE SEQUENCE</scope>
    <source>
        <strain evidence="2">20211129_DDA</strain>
        <tissue evidence="2">Liver</tissue>
    </source>
</reference>
<feature type="compositionally biased region" description="Basic and acidic residues" evidence="1">
    <location>
        <begin position="40"/>
        <end position="68"/>
    </location>
</feature>